<keyword evidence="8" id="KW-0067">ATP-binding</keyword>
<sequence length="976" mass="110422">MKIYNKTIATLGIVFIFLFLLTASVTHYVFMSHTQQIENDVLKDNTLRVQRAFENEISHMDNNAYDWSAWDDTYKFVQDGNSKYIESNLDSIETLLTLDVNFMLFYDRDGNLVYSRACDLTEEKEIPTPSALLEELNGNSIMLGHTTTSSSSSGIIMLSDLPVIVVSRPIIQSNYEGPIAGTLIIGRFLDDSFIEPMEEQTLLPIEINHIENDLPFDFASVKEQVMKDNYATSIGNNRNVISAYFIIEDIYGEPSLIAKTEMSRAINKEGLAAISTTFYLTLFISMTFALLLLFLLKKDLLSRITSLRDGIQDIDMKADINSRLYINGEDELSDLADNINSMLDSLQRTSAIFQSTIESIRYGLVAVTKDKKIIFMNPEYRNIFEIPPEMDFGNDAQELLRYIIQKAKNPEEIASRSDERKYSFDIKRSIAELKDGRTIETFSLPLIVNNEIHGRLYAHNDITDLLSRENELRSEIDKRKAAEEKLLLSEEKFSKIATYANDAIIMVNNEGKTIFWNNSATRIFGYSEEDVIGKMVHEFVSPDKYSDAYKEGFRKFTETGMGAVIGNTIDLEGKRKDGTEFPIELSLSSMQLSDGTWNAVAIIRDVSERKRLDEMEHELLERLLTIIDNINAGIMLIDKKSKTIVDVNPVAVELIGLPKEEIIGNVCHRFVCTAEEGYCPIIDLHQTVDRSERILLNKDGKEIPVIKSVVTVELKGKEYLVESFYDISSRKEVEEALIDAKIAAEASNRAKSEFLTNMSHELRTPLNSIIGFSDMLLYSGINISSNKQEKYLTNISNSGKHLLEVINDILDISKIEAGKMELTIEEFSIVEIIDEVKRTLLPLAANKGISFEYTVEEDIDIIEADRLKIKQILYNLVGNAIKFTLEDGSIQIFARRVLNNAEIEVRDSGIGILPEDQKNLFQPFRQVDSALSRNYQGSGLGLAIVKKYVEMHGGSIRVESEPGKGSSFIFEIPLHH</sequence>
<dbReference type="Pfam" id="PF00512">
    <property type="entry name" value="HisKA"/>
    <property type="match status" value="1"/>
</dbReference>
<dbReference type="SMART" id="SM00387">
    <property type="entry name" value="HATPase_c"/>
    <property type="match status" value="1"/>
</dbReference>
<proteinExistence type="predicted"/>
<name>A0A1I4P3C6_9EURY</name>
<dbReference type="Pfam" id="PF13426">
    <property type="entry name" value="PAS_9"/>
    <property type="match status" value="2"/>
</dbReference>
<protein>
    <recommendedName>
        <fullName evidence="3">histidine kinase</fullName>
        <ecNumber evidence="3">2.7.13.3</ecNumber>
    </recommendedName>
</protein>
<dbReference type="InterPro" id="IPR001610">
    <property type="entry name" value="PAC"/>
</dbReference>
<keyword evidence="7" id="KW-0418">Kinase</keyword>
<dbReference type="GO" id="GO:0005524">
    <property type="term" value="F:ATP binding"/>
    <property type="evidence" value="ECO:0007669"/>
    <property type="project" value="UniProtKB-KW"/>
</dbReference>
<dbReference type="RefSeq" id="WP_091932501.1">
    <property type="nucleotide sequence ID" value="NZ_FOUJ01000001.1"/>
</dbReference>
<keyword evidence="6" id="KW-0547">Nucleotide-binding</keyword>
<dbReference type="InterPro" id="IPR000014">
    <property type="entry name" value="PAS"/>
</dbReference>
<dbReference type="Gene3D" id="3.30.565.10">
    <property type="entry name" value="Histidine kinase-like ATPase, C-terminal domain"/>
    <property type="match status" value="1"/>
</dbReference>
<evidence type="ECO:0000259" key="14">
    <source>
        <dbReference type="PROSITE" id="PS50112"/>
    </source>
</evidence>
<gene>
    <name evidence="17" type="ORF">SAMN04488696_0420</name>
</gene>
<dbReference type="PROSITE" id="PS50109">
    <property type="entry name" value="HIS_KIN"/>
    <property type="match status" value="1"/>
</dbReference>
<reference evidence="18" key="1">
    <citation type="submission" date="2016-10" db="EMBL/GenBank/DDBJ databases">
        <authorList>
            <person name="Varghese N."/>
            <person name="Submissions S."/>
        </authorList>
    </citation>
    <scope>NUCLEOTIDE SEQUENCE [LARGE SCALE GENOMIC DNA]</scope>
    <source>
        <strain evidence="18">Mob M</strain>
    </source>
</reference>
<feature type="transmembrane region" description="Helical" evidence="12">
    <location>
        <begin position="271"/>
        <end position="296"/>
    </location>
</feature>
<keyword evidence="12" id="KW-0812">Transmembrane</keyword>
<dbReference type="GO" id="GO:0009927">
    <property type="term" value="F:histidine phosphotransfer kinase activity"/>
    <property type="evidence" value="ECO:0007669"/>
    <property type="project" value="TreeGrafter"/>
</dbReference>
<dbReference type="SUPFAM" id="SSF47384">
    <property type="entry name" value="Homodimeric domain of signal transducing histidine kinase"/>
    <property type="match status" value="1"/>
</dbReference>
<evidence type="ECO:0000256" key="5">
    <source>
        <dbReference type="ARBA" id="ARBA00022679"/>
    </source>
</evidence>
<dbReference type="SUPFAM" id="SSF55785">
    <property type="entry name" value="PYP-like sensor domain (PAS domain)"/>
    <property type="match status" value="3"/>
</dbReference>
<dbReference type="InterPro" id="IPR004358">
    <property type="entry name" value="Sig_transdc_His_kin-like_C"/>
</dbReference>
<comment type="catalytic activity">
    <reaction evidence="1">
        <text>ATP + protein L-histidine = ADP + protein N-phospho-L-histidine.</text>
        <dbReference type="EC" id="2.7.13.3"/>
    </reaction>
</comment>
<dbReference type="Pfam" id="PF02518">
    <property type="entry name" value="HATPase_c"/>
    <property type="match status" value="1"/>
</dbReference>
<evidence type="ECO:0000256" key="12">
    <source>
        <dbReference type="SAM" id="Phobius"/>
    </source>
</evidence>
<evidence type="ECO:0000256" key="1">
    <source>
        <dbReference type="ARBA" id="ARBA00000085"/>
    </source>
</evidence>
<dbReference type="Gene3D" id="3.30.450.20">
    <property type="entry name" value="PAS domain"/>
    <property type="match status" value="3"/>
</dbReference>
<evidence type="ECO:0000259" key="15">
    <source>
        <dbReference type="PROSITE" id="PS50113"/>
    </source>
</evidence>
<dbReference type="GO" id="GO:0005886">
    <property type="term" value="C:plasma membrane"/>
    <property type="evidence" value="ECO:0007669"/>
    <property type="project" value="TreeGrafter"/>
</dbReference>
<dbReference type="PRINTS" id="PR00344">
    <property type="entry name" value="BCTRLSENSOR"/>
</dbReference>
<keyword evidence="12" id="KW-1133">Transmembrane helix</keyword>
<keyword evidence="10 12" id="KW-0472">Membrane</keyword>
<dbReference type="Pfam" id="PF12860">
    <property type="entry name" value="PAS_7"/>
    <property type="match status" value="1"/>
</dbReference>
<keyword evidence="9" id="KW-0902">Two-component regulatory system</keyword>
<feature type="domain" description="PAS" evidence="14">
    <location>
        <begin position="489"/>
        <end position="560"/>
    </location>
</feature>
<dbReference type="PANTHER" id="PTHR43047">
    <property type="entry name" value="TWO-COMPONENT HISTIDINE PROTEIN KINASE"/>
    <property type="match status" value="1"/>
</dbReference>
<comment type="subcellular location">
    <subcellularLocation>
        <location evidence="2">Membrane</location>
    </subcellularLocation>
</comment>
<evidence type="ECO:0000313" key="17">
    <source>
        <dbReference type="EMBL" id="SFM22037.1"/>
    </source>
</evidence>
<dbReference type="InterPro" id="IPR000700">
    <property type="entry name" value="PAS-assoc_C"/>
</dbReference>
<evidence type="ECO:0000256" key="2">
    <source>
        <dbReference type="ARBA" id="ARBA00004370"/>
    </source>
</evidence>
<evidence type="ECO:0000256" key="8">
    <source>
        <dbReference type="ARBA" id="ARBA00022840"/>
    </source>
</evidence>
<evidence type="ECO:0000256" key="6">
    <source>
        <dbReference type="ARBA" id="ARBA00022741"/>
    </source>
</evidence>
<dbReference type="CDD" id="cd00130">
    <property type="entry name" value="PAS"/>
    <property type="match status" value="1"/>
</dbReference>
<evidence type="ECO:0000256" key="4">
    <source>
        <dbReference type="ARBA" id="ARBA00022553"/>
    </source>
</evidence>
<evidence type="ECO:0000256" key="3">
    <source>
        <dbReference type="ARBA" id="ARBA00012438"/>
    </source>
</evidence>
<evidence type="ECO:0000259" key="13">
    <source>
        <dbReference type="PROSITE" id="PS50109"/>
    </source>
</evidence>
<dbReference type="STRING" id="487685.SAMN04488696_0420"/>
<dbReference type="CDD" id="cd06225">
    <property type="entry name" value="HAMP"/>
    <property type="match status" value="1"/>
</dbReference>
<keyword evidence="18" id="KW-1185">Reference proteome</keyword>
<dbReference type="InterPro" id="IPR003661">
    <property type="entry name" value="HisK_dim/P_dom"/>
</dbReference>
<feature type="domain" description="PAS" evidence="14">
    <location>
        <begin position="619"/>
        <end position="665"/>
    </location>
</feature>
<dbReference type="CDD" id="cd16922">
    <property type="entry name" value="HATPase_EvgS-ArcB-TorS-like"/>
    <property type="match status" value="1"/>
</dbReference>
<dbReference type="PROSITE" id="PS50885">
    <property type="entry name" value="HAMP"/>
    <property type="match status" value="1"/>
</dbReference>
<feature type="domain" description="Histidine kinase" evidence="13">
    <location>
        <begin position="757"/>
        <end position="976"/>
    </location>
</feature>
<dbReference type="InterPro" id="IPR005467">
    <property type="entry name" value="His_kinase_dom"/>
</dbReference>
<dbReference type="FunFam" id="3.30.565.10:FF:000010">
    <property type="entry name" value="Sensor histidine kinase RcsC"/>
    <property type="match status" value="1"/>
</dbReference>
<evidence type="ECO:0000256" key="9">
    <source>
        <dbReference type="ARBA" id="ARBA00023012"/>
    </source>
</evidence>
<dbReference type="CDD" id="cd00082">
    <property type="entry name" value="HisKA"/>
    <property type="match status" value="1"/>
</dbReference>
<dbReference type="PROSITE" id="PS50112">
    <property type="entry name" value="PAS"/>
    <property type="match status" value="2"/>
</dbReference>
<dbReference type="GO" id="GO:0000155">
    <property type="term" value="F:phosphorelay sensor kinase activity"/>
    <property type="evidence" value="ECO:0007669"/>
    <property type="project" value="InterPro"/>
</dbReference>
<dbReference type="PANTHER" id="PTHR43047:SF72">
    <property type="entry name" value="OSMOSENSING HISTIDINE PROTEIN KINASE SLN1"/>
    <property type="match status" value="1"/>
</dbReference>
<feature type="transmembrane region" description="Helical" evidence="12">
    <location>
        <begin position="7"/>
        <end position="30"/>
    </location>
</feature>
<dbReference type="FunFam" id="1.10.287.130:FF:000038">
    <property type="entry name" value="Sensory transduction histidine kinase"/>
    <property type="match status" value="1"/>
</dbReference>
<dbReference type="AlphaFoldDB" id="A0A1I4P3C6"/>
<dbReference type="Gene3D" id="6.10.340.10">
    <property type="match status" value="1"/>
</dbReference>
<evidence type="ECO:0000256" key="7">
    <source>
        <dbReference type="ARBA" id="ARBA00022777"/>
    </source>
</evidence>
<evidence type="ECO:0000259" key="16">
    <source>
        <dbReference type="PROSITE" id="PS50885"/>
    </source>
</evidence>
<dbReference type="Pfam" id="PF00672">
    <property type="entry name" value="HAMP"/>
    <property type="match status" value="1"/>
</dbReference>
<dbReference type="SMART" id="SM00388">
    <property type="entry name" value="HisKA"/>
    <property type="match status" value="1"/>
</dbReference>
<keyword evidence="4" id="KW-0597">Phosphoprotein</keyword>
<dbReference type="SMART" id="SM00091">
    <property type="entry name" value="PAS"/>
    <property type="match status" value="3"/>
</dbReference>
<dbReference type="SUPFAM" id="SSF55874">
    <property type="entry name" value="ATPase domain of HSP90 chaperone/DNA topoisomerase II/histidine kinase"/>
    <property type="match status" value="1"/>
</dbReference>
<feature type="domain" description="PAC" evidence="15">
    <location>
        <begin position="567"/>
        <end position="618"/>
    </location>
</feature>
<keyword evidence="11" id="KW-0131">Cell cycle</keyword>
<dbReference type="PROSITE" id="PS50113">
    <property type="entry name" value="PAC"/>
    <property type="match status" value="1"/>
</dbReference>
<keyword evidence="5" id="KW-0808">Transferase</keyword>
<dbReference type="OrthoDB" id="342253at2157"/>
<dbReference type="InterPro" id="IPR007892">
    <property type="entry name" value="CHASE4"/>
</dbReference>
<evidence type="ECO:0000256" key="10">
    <source>
        <dbReference type="ARBA" id="ARBA00023136"/>
    </source>
</evidence>
<dbReference type="InterPro" id="IPR003594">
    <property type="entry name" value="HATPase_dom"/>
</dbReference>
<dbReference type="SMART" id="SM00304">
    <property type="entry name" value="HAMP"/>
    <property type="match status" value="1"/>
</dbReference>
<accession>A0A1I4P3C6</accession>
<dbReference type="Pfam" id="PF05228">
    <property type="entry name" value="CHASE4"/>
    <property type="match status" value="1"/>
</dbReference>
<evidence type="ECO:0000313" key="18">
    <source>
        <dbReference type="Proteomes" id="UP000198535"/>
    </source>
</evidence>
<dbReference type="Proteomes" id="UP000198535">
    <property type="component" value="Unassembled WGS sequence"/>
</dbReference>
<dbReference type="InterPro" id="IPR003660">
    <property type="entry name" value="HAMP_dom"/>
</dbReference>
<dbReference type="InterPro" id="IPR036890">
    <property type="entry name" value="HATPase_C_sf"/>
</dbReference>
<dbReference type="Gene3D" id="1.10.287.130">
    <property type="match status" value="1"/>
</dbReference>
<dbReference type="SMART" id="SM00086">
    <property type="entry name" value="PAC"/>
    <property type="match status" value="2"/>
</dbReference>
<evidence type="ECO:0000256" key="11">
    <source>
        <dbReference type="ARBA" id="ARBA00023306"/>
    </source>
</evidence>
<dbReference type="InterPro" id="IPR036097">
    <property type="entry name" value="HisK_dim/P_sf"/>
</dbReference>
<feature type="domain" description="HAMP" evidence="16">
    <location>
        <begin position="298"/>
        <end position="351"/>
    </location>
</feature>
<organism evidence="17 18">
    <name type="scientific">Methanolobus profundi</name>
    <dbReference type="NCBI Taxonomy" id="487685"/>
    <lineage>
        <taxon>Archaea</taxon>
        <taxon>Methanobacteriati</taxon>
        <taxon>Methanobacteriota</taxon>
        <taxon>Stenosarchaea group</taxon>
        <taxon>Methanomicrobia</taxon>
        <taxon>Methanosarcinales</taxon>
        <taxon>Methanosarcinaceae</taxon>
        <taxon>Methanolobus</taxon>
    </lineage>
</organism>
<dbReference type="NCBIfam" id="TIGR00229">
    <property type="entry name" value="sensory_box"/>
    <property type="match status" value="2"/>
</dbReference>
<dbReference type="InterPro" id="IPR035965">
    <property type="entry name" value="PAS-like_dom_sf"/>
</dbReference>
<dbReference type="EMBL" id="FOUJ01000001">
    <property type="protein sequence ID" value="SFM22037.1"/>
    <property type="molecule type" value="Genomic_DNA"/>
</dbReference>
<dbReference type="EC" id="2.7.13.3" evidence="3"/>